<sequence>MSIAVAGFLLGLSLIVAIGPQNALVIRQGVKREGLIVVLAICMLSDIFLIFGGTAGVGVIIEKAPLALVALKWFGAAYLAWFAVSCFKDMVKPRALDSSATDNGTSLDDAPTVAHISNVDSTSGNGGQVQTKTRPITTTAPTRQAHPARPWVKPALAALAFTWLNPSAYIDTLVMLGGIANQHGESGRWVFAAGALMASAVWFPLLGFFSTRFSRVLSRPQAWRVINGVIGCIMVVMCIRLIMH</sequence>
<feature type="transmembrane region" description="Helical" evidence="6">
    <location>
        <begin position="189"/>
        <end position="210"/>
    </location>
</feature>
<evidence type="ECO:0000256" key="3">
    <source>
        <dbReference type="ARBA" id="ARBA00022692"/>
    </source>
</evidence>
<evidence type="ECO:0000256" key="2">
    <source>
        <dbReference type="ARBA" id="ARBA00022475"/>
    </source>
</evidence>
<keyword evidence="2" id="KW-1003">Cell membrane</keyword>
<reference evidence="7 8" key="1">
    <citation type="submission" date="2018-06" db="EMBL/GenBank/DDBJ databases">
        <authorList>
            <consortium name="Pathogen Informatics"/>
            <person name="Doyle S."/>
        </authorList>
    </citation>
    <scope>NUCLEOTIDE SEQUENCE [LARGE SCALE GENOMIC DNA]</scope>
    <source>
        <strain evidence="7 8">NCTC10254</strain>
    </source>
</reference>
<dbReference type="RefSeq" id="WP_005527183.1">
    <property type="nucleotide sequence ID" value="NZ_CP050134.2"/>
</dbReference>
<gene>
    <name evidence="7" type="primary">lysE</name>
    <name evidence="7" type="ORF">NCTC10254_02217</name>
</gene>
<dbReference type="EMBL" id="UARK01000032">
    <property type="protein sequence ID" value="SPW31770.1"/>
    <property type="molecule type" value="Genomic_DNA"/>
</dbReference>
<evidence type="ECO:0000313" key="8">
    <source>
        <dbReference type="Proteomes" id="UP000249886"/>
    </source>
</evidence>
<keyword evidence="4 6" id="KW-1133">Transmembrane helix</keyword>
<dbReference type="PANTHER" id="PTHR30086">
    <property type="entry name" value="ARGININE EXPORTER PROTEIN ARGO"/>
    <property type="match status" value="1"/>
</dbReference>
<evidence type="ECO:0000313" key="7">
    <source>
        <dbReference type="EMBL" id="SPW31770.1"/>
    </source>
</evidence>
<dbReference type="GO" id="GO:0005886">
    <property type="term" value="C:plasma membrane"/>
    <property type="evidence" value="ECO:0007669"/>
    <property type="project" value="UniProtKB-SubCell"/>
</dbReference>
<comment type="subcellular location">
    <subcellularLocation>
        <location evidence="1">Cell membrane</location>
        <topology evidence="1">Multi-pass membrane protein</topology>
    </subcellularLocation>
</comment>
<evidence type="ECO:0000256" key="6">
    <source>
        <dbReference type="SAM" id="Phobius"/>
    </source>
</evidence>
<keyword evidence="3 6" id="KW-0812">Transmembrane</keyword>
<dbReference type="AlphaFoldDB" id="A0A6H9XPP3"/>
<evidence type="ECO:0000256" key="5">
    <source>
        <dbReference type="ARBA" id="ARBA00023136"/>
    </source>
</evidence>
<feature type="transmembrane region" description="Helical" evidence="6">
    <location>
        <begin position="37"/>
        <end position="61"/>
    </location>
</feature>
<feature type="transmembrane region" description="Helical" evidence="6">
    <location>
        <begin position="67"/>
        <end position="87"/>
    </location>
</feature>
<evidence type="ECO:0000256" key="4">
    <source>
        <dbReference type="ARBA" id="ARBA00022989"/>
    </source>
</evidence>
<evidence type="ECO:0000256" key="1">
    <source>
        <dbReference type="ARBA" id="ARBA00004651"/>
    </source>
</evidence>
<feature type="transmembrane region" description="Helical" evidence="6">
    <location>
        <begin position="222"/>
        <end position="243"/>
    </location>
</feature>
<dbReference type="GO" id="GO:0015171">
    <property type="term" value="F:amino acid transmembrane transporter activity"/>
    <property type="evidence" value="ECO:0007669"/>
    <property type="project" value="TreeGrafter"/>
</dbReference>
<dbReference type="GeneID" id="84574880"/>
<dbReference type="PANTHER" id="PTHR30086:SF20">
    <property type="entry name" value="ARGININE EXPORTER PROTEIN ARGO-RELATED"/>
    <property type="match status" value="1"/>
</dbReference>
<feature type="transmembrane region" description="Helical" evidence="6">
    <location>
        <begin position="6"/>
        <end position="25"/>
    </location>
</feature>
<name>A0A6H9XPP3_9CORY</name>
<dbReference type="Proteomes" id="UP000249886">
    <property type="component" value="Unassembled WGS sequence"/>
</dbReference>
<protein>
    <submittedName>
        <fullName evidence="7">Lysine exporter protein</fullName>
    </submittedName>
</protein>
<accession>A0A6H9XPP3</accession>
<proteinExistence type="predicted"/>
<dbReference type="Pfam" id="PF01810">
    <property type="entry name" value="LysE"/>
    <property type="match status" value="1"/>
</dbReference>
<keyword evidence="5 6" id="KW-0472">Membrane</keyword>
<organism evidence="7 8">
    <name type="scientific">Corynebacterium matruchotii</name>
    <dbReference type="NCBI Taxonomy" id="43768"/>
    <lineage>
        <taxon>Bacteria</taxon>
        <taxon>Bacillati</taxon>
        <taxon>Actinomycetota</taxon>
        <taxon>Actinomycetes</taxon>
        <taxon>Mycobacteriales</taxon>
        <taxon>Corynebacteriaceae</taxon>
        <taxon>Corynebacterium</taxon>
    </lineage>
</organism>
<dbReference type="InterPro" id="IPR001123">
    <property type="entry name" value="LeuE-type"/>
</dbReference>
<comment type="caution">
    <text evidence="7">The sequence shown here is derived from an EMBL/GenBank/DDBJ whole genome shotgun (WGS) entry which is preliminary data.</text>
</comment>